<dbReference type="EMBL" id="LT960612">
    <property type="protein sequence ID" value="SON53220.1"/>
    <property type="molecule type" value="Genomic_DNA"/>
</dbReference>
<dbReference type="AlphaFoldDB" id="A0A2N8ZMS7"/>
<name>A0A2N8ZMS7_9VIBR</name>
<dbReference type="KEGG" id="vta:B1609"/>
<evidence type="ECO:0000256" key="1">
    <source>
        <dbReference type="SAM" id="SignalP"/>
    </source>
</evidence>
<organism evidence="2 3">
    <name type="scientific">Vibrio tapetis subsp. tapetis</name>
    <dbReference type="NCBI Taxonomy" id="1671868"/>
    <lineage>
        <taxon>Bacteria</taxon>
        <taxon>Pseudomonadati</taxon>
        <taxon>Pseudomonadota</taxon>
        <taxon>Gammaproteobacteria</taxon>
        <taxon>Vibrionales</taxon>
        <taxon>Vibrionaceae</taxon>
        <taxon>Vibrio</taxon>
    </lineage>
</organism>
<reference evidence="2 3" key="1">
    <citation type="submission" date="2017-10" db="EMBL/GenBank/DDBJ databases">
        <authorList>
            <person name="Banno H."/>
            <person name="Chua N.-H."/>
        </authorList>
    </citation>
    <scope>NUCLEOTIDE SEQUENCE [LARGE SCALE GENOMIC DNA]</scope>
    <source>
        <strain evidence="2">Vibrio tapetis CECT4600</strain>
    </source>
</reference>
<feature type="chain" id="PRO_5014731325" evidence="1">
    <location>
        <begin position="22"/>
        <end position="316"/>
    </location>
</feature>
<evidence type="ECO:0000313" key="3">
    <source>
        <dbReference type="Proteomes" id="UP000235828"/>
    </source>
</evidence>
<proteinExistence type="predicted"/>
<dbReference type="RefSeq" id="WP_102525270.1">
    <property type="nucleotide sequence ID" value="NZ_LT960612.1"/>
</dbReference>
<dbReference type="OrthoDB" id="5861322at2"/>
<dbReference type="Proteomes" id="UP000235828">
    <property type="component" value="Chromosome B"/>
</dbReference>
<keyword evidence="1" id="KW-0732">Signal</keyword>
<evidence type="ECO:0000313" key="2">
    <source>
        <dbReference type="EMBL" id="SON53220.1"/>
    </source>
</evidence>
<accession>A0A2N8ZMS7</accession>
<protein>
    <submittedName>
        <fullName evidence="2">Putative exported protein</fullName>
    </submittedName>
</protein>
<sequence length="316" mass="36636">MRHYLLAVVVVGLAPVGAAFAENGIWDDIELTGYGQPELQFEALEKVGGFGEILVASPTPLAKRSRILTGFEYEEYVYKNAPSQLYQSYIFADGNTKVAENWRVAYVLKEIHRYEGEDKTSKGQPMLNLELMPRYEKWVNEAFNYALEVGYEKTTGLEEKTRYQVTPEANFTFGKHFVHLNVEMGYWQEENASFYETEPLYVYRLNDWINLGAKALYHKDNNDFAWTEKAIKPLIQFRFDNQVYLELRYERGETEIHDGSGYAYDNYALYTQIPVNDTISVLADVAYRDHRQQNGNQYTWGDKKGAFAKVGLIWTF</sequence>
<keyword evidence="3" id="KW-1185">Reference proteome</keyword>
<feature type="signal peptide" evidence="1">
    <location>
        <begin position="1"/>
        <end position="21"/>
    </location>
</feature>
<gene>
    <name evidence="2" type="ORF">VTAP4600_B1609</name>
</gene>